<evidence type="ECO:0000256" key="5">
    <source>
        <dbReference type="ARBA" id="ARBA00022827"/>
    </source>
</evidence>
<dbReference type="PANTHER" id="PTHR48083:SF13">
    <property type="entry name" value="ACYL-COA DEHYDROGENASE FAMILY MEMBER 11"/>
    <property type="match status" value="1"/>
</dbReference>
<dbReference type="InterPro" id="IPR009075">
    <property type="entry name" value="AcylCo_DH/oxidase_C"/>
</dbReference>
<dbReference type="GO" id="GO:0070991">
    <property type="term" value="F:medium-chain fatty acyl-CoA dehydrogenase activity"/>
    <property type="evidence" value="ECO:0007669"/>
    <property type="project" value="UniProtKB-EC"/>
</dbReference>
<dbReference type="SUPFAM" id="SSF47203">
    <property type="entry name" value="Acyl-CoA dehydrogenase C-terminal domain-like"/>
    <property type="match status" value="1"/>
</dbReference>
<dbReference type="InterPro" id="IPR046373">
    <property type="entry name" value="Acyl-CoA_Oxase/DH_mid-dom_sf"/>
</dbReference>
<dbReference type="Pfam" id="PF02770">
    <property type="entry name" value="Acyl-CoA_dh_M"/>
    <property type="match status" value="1"/>
</dbReference>
<evidence type="ECO:0000256" key="2">
    <source>
        <dbReference type="ARBA" id="ARBA00009347"/>
    </source>
</evidence>
<sequence length="399" mass="43987">MDFDPSPTAREYLANLHEFMDQHVYPAEPVYHRWRAAAGHDNHDLPPVMEDLKAEARRRGLWNLFLPEVSGLSVTDYAALAEVTGRSPVLAPQALNCSAPDTGNMEVLHMFGTTDQRTRWLEPLLEGRIRSAFAMTEPDVASSDAANIATSIVRDGGDYVVNGRKWWISGAADPRCAVFIVMGKTDPDGPAHRQQSMILVPRDTPGVEVVRSLPVFGYQDQEGHCELRFTDVRVPAANLIAGEGDGFMIAQARLGPGRVHHCMRAIGMAERALELMVRRANERVAFGKPLAAQGVVQQQIAESRLAIEQARLLVLKTAWLIDNHGTKEARTEISAIKVAAPRVAVDVIDRAIQVHGGAGVSDDFPLARMYAHARAMRIFDGPDEVHLRSLARQEVKRHA</sequence>
<accession>A0A853BKN3</accession>
<organism evidence="11 12">
    <name type="scientific">Streptomonospora nanhaiensis</name>
    <dbReference type="NCBI Taxonomy" id="1323731"/>
    <lineage>
        <taxon>Bacteria</taxon>
        <taxon>Bacillati</taxon>
        <taxon>Actinomycetota</taxon>
        <taxon>Actinomycetes</taxon>
        <taxon>Streptosporangiales</taxon>
        <taxon>Nocardiopsidaceae</taxon>
        <taxon>Streptomonospora</taxon>
    </lineage>
</organism>
<gene>
    <name evidence="11" type="ORF">HNR12_002335</name>
</gene>
<dbReference type="InterPro" id="IPR009100">
    <property type="entry name" value="AcylCoA_DH/oxidase_NM_dom_sf"/>
</dbReference>
<dbReference type="GO" id="GO:0033539">
    <property type="term" value="P:fatty acid beta-oxidation using acyl-CoA dehydrogenase"/>
    <property type="evidence" value="ECO:0007669"/>
    <property type="project" value="TreeGrafter"/>
</dbReference>
<evidence type="ECO:0000313" key="11">
    <source>
        <dbReference type="EMBL" id="NYI96058.1"/>
    </source>
</evidence>
<dbReference type="InterPro" id="IPR006091">
    <property type="entry name" value="Acyl-CoA_Oxase/DH_mid-dom"/>
</dbReference>
<evidence type="ECO:0000259" key="9">
    <source>
        <dbReference type="Pfam" id="PF02770"/>
    </source>
</evidence>
<comment type="cofactor">
    <cofactor evidence="1 7">
        <name>FAD</name>
        <dbReference type="ChEBI" id="CHEBI:57692"/>
    </cofactor>
</comment>
<dbReference type="GO" id="GO:0050660">
    <property type="term" value="F:flavin adenine dinucleotide binding"/>
    <property type="evidence" value="ECO:0007669"/>
    <property type="project" value="InterPro"/>
</dbReference>
<evidence type="ECO:0000259" key="8">
    <source>
        <dbReference type="Pfam" id="PF00441"/>
    </source>
</evidence>
<protein>
    <submittedName>
        <fullName evidence="11">Acyl-CoA dehydrogenase</fullName>
        <ecNumber evidence="11">1.3.8.7</ecNumber>
    </submittedName>
</protein>
<dbReference type="FunFam" id="1.20.140.10:FF:000018">
    <property type="entry name" value="Acyl-CoA dehydrogenase family member 10"/>
    <property type="match status" value="1"/>
</dbReference>
<evidence type="ECO:0000256" key="4">
    <source>
        <dbReference type="ARBA" id="ARBA00022630"/>
    </source>
</evidence>
<evidence type="ECO:0000256" key="3">
    <source>
        <dbReference type="ARBA" id="ARBA00011738"/>
    </source>
</evidence>
<comment type="subunit">
    <text evidence="3">Homodimer.</text>
</comment>
<dbReference type="FunFam" id="2.40.110.10:FF:000002">
    <property type="entry name" value="Acyl-CoA dehydrogenase fadE12"/>
    <property type="match status" value="1"/>
</dbReference>
<feature type="domain" description="Acyl-CoA dehydrogenase/oxidase C-terminal" evidence="8">
    <location>
        <begin position="244"/>
        <end position="393"/>
    </location>
</feature>
<dbReference type="EMBL" id="JACCFO010000001">
    <property type="protein sequence ID" value="NYI96058.1"/>
    <property type="molecule type" value="Genomic_DNA"/>
</dbReference>
<dbReference type="Proteomes" id="UP000575985">
    <property type="component" value="Unassembled WGS sequence"/>
</dbReference>
<dbReference type="PANTHER" id="PTHR48083">
    <property type="entry name" value="MEDIUM-CHAIN SPECIFIC ACYL-COA DEHYDROGENASE, MITOCHONDRIAL-RELATED"/>
    <property type="match status" value="1"/>
</dbReference>
<evidence type="ECO:0000256" key="7">
    <source>
        <dbReference type="RuleBase" id="RU362125"/>
    </source>
</evidence>
<feature type="domain" description="Acyl-CoA dehydrogenase/oxidase N-terminal" evidence="10">
    <location>
        <begin position="8"/>
        <end position="127"/>
    </location>
</feature>
<comment type="caution">
    <text evidence="11">The sequence shown here is derived from an EMBL/GenBank/DDBJ whole genome shotgun (WGS) entry which is preliminary data.</text>
</comment>
<dbReference type="Pfam" id="PF00441">
    <property type="entry name" value="Acyl-CoA_dh_1"/>
    <property type="match status" value="1"/>
</dbReference>
<reference evidence="11 12" key="1">
    <citation type="submission" date="2020-07" db="EMBL/GenBank/DDBJ databases">
        <title>Sequencing the genomes of 1000 actinobacteria strains.</title>
        <authorList>
            <person name="Klenk H.-P."/>
        </authorList>
    </citation>
    <scope>NUCLEOTIDE SEQUENCE [LARGE SCALE GENOMIC DNA]</scope>
    <source>
        <strain evidence="11 12">DSM 45927</strain>
    </source>
</reference>
<dbReference type="Gene3D" id="1.20.140.10">
    <property type="entry name" value="Butyryl-CoA Dehydrogenase, subunit A, domain 3"/>
    <property type="match status" value="1"/>
</dbReference>
<comment type="similarity">
    <text evidence="2 7">Belongs to the acyl-CoA dehydrogenase family.</text>
</comment>
<keyword evidence="12" id="KW-1185">Reference proteome</keyword>
<evidence type="ECO:0000256" key="1">
    <source>
        <dbReference type="ARBA" id="ARBA00001974"/>
    </source>
</evidence>
<dbReference type="InterPro" id="IPR037069">
    <property type="entry name" value="AcylCoA_DH/ox_N_sf"/>
</dbReference>
<dbReference type="SUPFAM" id="SSF56645">
    <property type="entry name" value="Acyl-CoA dehydrogenase NM domain-like"/>
    <property type="match status" value="1"/>
</dbReference>
<evidence type="ECO:0000259" key="10">
    <source>
        <dbReference type="Pfam" id="PF02771"/>
    </source>
</evidence>
<evidence type="ECO:0000256" key="6">
    <source>
        <dbReference type="ARBA" id="ARBA00023002"/>
    </source>
</evidence>
<feature type="domain" description="Acyl-CoA oxidase/dehydrogenase middle" evidence="9">
    <location>
        <begin position="132"/>
        <end position="232"/>
    </location>
</feature>
<dbReference type="GO" id="GO:0005737">
    <property type="term" value="C:cytoplasm"/>
    <property type="evidence" value="ECO:0007669"/>
    <property type="project" value="TreeGrafter"/>
</dbReference>
<dbReference type="Gene3D" id="2.40.110.10">
    <property type="entry name" value="Butyryl-CoA Dehydrogenase, subunit A, domain 2"/>
    <property type="match status" value="1"/>
</dbReference>
<dbReference type="InterPro" id="IPR050741">
    <property type="entry name" value="Acyl-CoA_dehydrogenase"/>
</dbReference>
<dbReference type="RefSeq" id="WP_179767482.1">
    <property type="nucleotide sequence ID" value="NZ_JACCFO010000001.1"/>
</dbReference>
<dbReference type="Pfam" id="PF02771">
    <property type="entry name" value="Acyl-CoA_dh_N"/>
    <property type="match status" value="1"/>
</dbReference>
<dbReference type="EC" id="1.3.8.7" evidence="11"/>
<dbReference type="InterPro" id="IPR013786">
    <property type="entry name" value="AcylCoA_DH/ox_N"/>
</dbReference>
<keyword evidence="4 7" id="KW-0285">Flavoprotein</keyword>
<name>A0A853BKN3_9ACTN</name>
<keyword evidence="5 7" id="KW-0274">FAD</keyword>
<proteinExistence type="inferred from homology"/>
<evidence type="ECO:0000313" key="12">
    <source>
        <dbReference type="Proteomes" id="UP000575985"/>
    </source>
</evidence>
<dbReference type="AlphaFoldDB" id="A0A853BKN3"/>
<keyword evidence="6 7" id="KW-0560">Oxidoreductase</keyword>
<dbReference type="Gene3D" id="1.10.540.10">
    <property type="entry name" value="Acyl-CoA dehydrogenase/oxidase, N-terminal domain"/>
    <property type="match status" value="1"/>
</dbReference>
<dbReference type="InterPro" id="IPR036250">
    <property type="entry name" value="AcylCo_DH-like_C"/>
</dbReference>